<proteinExistence type="predicted"/>
<organism evidence="2">
    <name type="scientific">freshwater metagenome</name>
    <dbReference type="NCBI Taxonomy" id="449393"/>
    <lineage>
        <taxon>unclassified sequences</taxon>
        <taxon>metagenomes</taxon>
        <taxon>ecological metagenomes</taxon>
    </lineage>
</organism>
<evidence type="ECO:0000313" key="2">
    <source>
        <dbReference type="EMBL" id="CAB5023926.1"/>
    </source>
</evidence>
<name>A0A6J7R5E9_9ZZZZ</name>
<evidence type="ECO:0000313" key="1">
    <source>
        <dbReference type="EMBL" id="CAB4946910.1"/>
    </source>
</evidence>
<accession>A0A6J7R5E9</accession>
<dbReference type="EMBL" id="CAFBPU010000006">
    <property type="protein sequence ID" value="CAB5023926.1"/>
    <property type="molecule type" value="Genomic_DNA"/>
</dbReference>
<reference evidence="2" key="1">
    <citation type="submission" date="2020-05" db="EMBL/GenBank/DDBJ databases">
        <authorList>
            <person name="Chiriac C."/>
            <person name="Salcher M."/>
            <person name="Ghai R."/>
            <person name="Kavagutti S V."/>
        </authorList>
    </citation>
    <scope>NUCLEOTIDE SEQUENCE</scope>
</reference>
<sequence>MLFHVDARIPEGVDITPLLADEVAAVAELRRIGFIEQLFRRPDGSGAYLIVESESEATAQDTLDALPFPRAGLMVMYVTAIERM</sequence>
<dbReference type="Gene3D" id="3.30.70.1060">
    <property type="entry name" value="Dimeric alpha+beta barrel"/>
    <property type="match status" value="1"/>
</dbReference>
<gene>
    <name evidence="1" type="ORF">UFOPK3752_01413</name>
    <name evidence="2" type="ORF">UFOPK4150_00411</name>
</gene>
<dbReference type="AlphaFoldDB" id="A0A6J7R5E9"/>
<dbReference type="EMBL" id="CAFBND010000057">
    <property type="protein sequence ID" value="CAB4946910.1"/>
    <property type="molecule type" value="Genomic_DNA"/>
</dbReference>
<protein>
    <submittedName>
        <fullName evidence="2">Unannotated protein</fullName>
    </submittedName>
</protein>